<proteinExistence type="predicted"/>
<dbReference type="EMBL" id="JAOQJX010000015">
    <property type="protein sequence ID" value="MCU6748010.1"/>
    <property type="molecule type" value="Genomic_DNA"/>
</dbReference>
<evidence type="ECO:0000313" key="2">
    <source>
        <dbReference type="Proteomes" id="UP001652394"/>
    </source>
</evidence>
<keyword evidence="2" id="KW-1185">Reference proteome</keyword>
<name>A0ABT2TCP8_9FIRM</name>
<protein>
    <submittedName>
        <fullName evidence="1">Zinc ribbon domain-containing protein</fullName>
    </submittedName>
</protein>
<sequence>MALINCPECGKEISEKAHICPNCGCPSSEWKSKNLNKELEEFFYDENGERLVSEEIEEIILNVLCKYNEDEKIKMIQELQEKTGYDLAETTEIVDRYISNQNKRIYNDFNADFVELEVEKKPFCGIYRYGMFGKKTEIYCPRCGSANCSYYQEQKFIPGKTKTRYTANLNPLKPLTLVNKKEKIVKKDKIVEELKIMCNDCGKIFE</sequence>
<accession>A0ABT2TCP8</accession>
<organism evidence="1 2">
    <name type="scientific">Faecalicatena acetigenes</name>
    <dbReference type="NCBI Taxonomy" id="2981790"/>
    <lineage>
        <taxon>Bacteria</taxon>
        <taxon>Bacillati</taxon>
        <taxon>Bacillota</taxon>
        <taxon>Clostridia</taxon>
        <taxon>Lachnospirales</taxon>
        <taxon>Lachnospiraceae</taxon>
        <taxon>Faecalicatena</taxon>
    </lineage>
</organism>
<dbReference type="Proteomes" id="UP001652394">
    <property type="component" value="Unassembled WGS sequence"/>
</dbReference>
<dbReference type="RefSeq" id="WP_267304117.1">
    <property type="nucleotide sequence ID" value="NZ_JAOQJX010000015.1"/>
</dbReference>
<gene>
    <name evidence="1" type="ORF">OCV51_10160</name>
</gene>
<comment type="caution">
    <text evidence="1">The sequence shown here is derived from an EMBL/GenBank/DDBJ whole genome shotgun (WGS) entry which is preliminary data.</text>
</comment>
<evidence type="ECO:0000313" key="1">
    <source>
        <dbReference type="EMBL" id="MCU6748010.1"/>
    </source>
</evidence>
<reference evidence="1 2" key="1">
    <citation type="journal article" date="2021" name="ISME Commun">
        <title>Automated analysis of genomic sequences facilitates high-throughput and comprehensive description of bacteria.</title>
        <authorList>
            <person name="Hitch T.C.A."/>
        </authorList>
    </citation>
    <scope>NUCLEOTIDE SEQUENCE [LARGE SCALE GENOMIC DNA]</scope>
    <source>
        <strain evidence="1 2">H2_18</strain>
    </source>
</reference>